<evidence type="ECO:0000313" key="10">
    <source>
        <dbReference type="Proteomes" id="UP000177894"/>
    </source>
</evidence>
<dbReference type="PROSITE" id="PS51077">
    <property type="entry name" value="HTH_ICLR"/>
    <property type="match status" value="1"/>
</dbReference>
<dbReference type="Pfam" id="PF09339">
    <property type="entry name" value="HTH_IclR"/>
    <property type="match status" value="1"/>
</dbReference>
<proteinExistence type="predicted"/>
<dbReference type="SMART" id="SM00346">
    <property type="entry name" value="HTH_ICLR"/>
    <property type="match status" value="1"/>
</dbReference>
<evidence type="ECO:0000256" key="2">
    <source>
        <dbReference type="ARBA" id="ARBA00023125"/>
    </source>
</evidence>
<gene>
    <name evidence="9" type="primary">kdgR_1</name>
    <name evidence="8" type="ORF">BJL90_06785</name>
    <name evidence="9" type="ORF">CLFO_02500</name>
</gene>
<comment type="function">
    <text evidence="4">May be an activator protein for the gylABX operon.</text>
</comment>
<dbReference type="InterPro" id="IPR029016">
    <property type="entry name" value="GAF-like_dom_sf"/>
</dbReference>
<dbReference type="InterPro" id="IPR014757">
    <property type="entry name" value="Tscrpt_reg_IclR_C"/>
</dbReference>
<dbReference type="Gene3D" id="3.30.450.40">
    <property type="match status" value="1"/>
</dbReference>
<dbReference type="EMBL" id="CP020559">
    <property type="protein sequence ID" value="ARE85934.1"/>
    <property type="molecule type" value="Genomic_DNA"/>
</dbReference>
<dbReference type="AlphaFoldDB" id="A0AAC9WES4"/>
<dbReference type="InterPro" id="IPR050707">
    <property type="entry name" value="HTH_MetabolicPath_Reg"/>
</dbReference>
<evidence type="ECO:0000259" key="6">
    <source>
        <dbReference type="PROSITE" id="PS51077"/>
    </source>
</evidence>
<dbReference type="RefSeq" id="WP_070965696.1">
    <property type="nucleotide sequence ID" value="NZ_CP017603.1"/>
</dbReference>
<dbReference type="PANTHER" id="PTHR30136:SF24">
    <property type="entry name" value="HTH-TYPE TRANSCRIPTIONAL REPRESSOR ALLR"/>
    <property type="match status" value="1"/>
</dbReference>
<dbReference type="Proteomes" id="UP000192478">
    <property type="component" value="Chromosome"/>
</dbReference>
<reference evidence="9 11" key="2">
    <citation type="submission" date="2017-03" db="EMBL/GenBank/DDBJ databases">
        <title>Complete sequence of Clostridium formicaceticum DSM 92.</title>
        <authorList>
            <person name="Poehlein A."/>
            <person name="Karl M."/>
            <person name="Bengelsdorf F.R."/>
            <person name="Duerre P."/>
            <person name="Daniel R."/>
        </authorList>
    </citation>
    <scope>NUCLEOTIDE SEQUENCE [LARGE SCALE GENOMIC DNA]</scope>
    <source>
        <strain evidence="9 11">DSM 92</strain>
    </source>
</reference>
<dbReference type="SUPFAM" id="SSF55781">
    <property type="entry name" value="GAF domain-like"/>
    <property type="match status" value="1"/>
</dbReference>
<dbReference type="GO" id="GO:0003700">
    <property type="term" value="F:DNA-binding transcription factor activity"/>
    <property type="evidence" value="ECO:0007669"/>
    <property type="project" value="TreeGrafter"/>
</dbReference>
<accession>A0AAC9WES4</accession>
<name>A0AAC9WES4_9CLOT</name>
<protein>
    <recommendedName>
        <fullName evidence="5">Glycerol operon regulatory protein</fullName>
    </recommendedName>
</protein>
<dbReference type="KEGG" id="cfm:BJL90_06785"/>
<feature type="domain" description="HTH iclR-type" evidence="6">
    <location>
        <begin position="6"/>
        <end position="68"/>
    </location>
</feature>
<evidence type="ECO:0000256" key="1">
    <source>
        <dbReference type="ARBA" id="ARBA00023015"/>
    </source>
</evidence>
<sequence length="259" mass="29207">MSSDNHRSTSRVLDILEVLASSQKGYTLTEVAAAIDAPKSSIFPIIHTLQSRGYIEINENTSRYFLGIKALDLGSSYLNSHSMLSFIRKEMQHIVDTCSETCQLGILDKGDVLYIEKIDSPEPIRMISHVGKRLPAYCTSLGKALLCDHDKEALHNLFPEGLKKFTPSTITDIEVLYEQLLEVRQTQIAYESEEITEYIQCFAVPLRKNGLISGALSVTVPKFRLTEEKAELIKKQLLESQAKIEALMIKFNFDIKSIY</sequence>
<keyword evidence="3" id="KW-0804">Transcription</keyword>
<evidence type="ECO:0000256" key="5">
    <source>
        <dbReference type="ARBA" id="ARBA00070406"/>
    </source>
</evidence>
<dbReference type="FunFam" id="1.10.10.10:FF:000056">
    <property type="entry name" value="IclR family transcriptional regulator"/>
    <property type="match status" value="1"/>
</dbReference>
<dbReference type="Gene3D" id="1.10.10.10">
    <property type="entry name" value="Winged helix-like DNA-binding domain superfamily/Winged helix DNA-binding domain"/>
    <property type="match status" value="1"/>
</dbReference>
<dbReference type="PANTHER" id="PTHR30136">
    <property type="entry name" value="HELIX-TURN-HELIX TRANSCRIPTIONAL REGULATOR, ICLR FAMILY"/>
    <property type="match status" value="1"/>
</dbReference>
<evidence type="ECO:0000259" key="7">
    <source>
        <dbReference type="PROSITE" id="PS51078"/>
    </source>
</evidence>
<dbReference type="Pfam" id="PF01614">
    <property type="entry name" value="IclR_C"/>
    <property type="match status" value="1"/>
</dbReference>
<evidence type="ECO:0000313" key="11">
    <source>
        <dbReference type="Proteomes" id="UP000192478"/>
    </source>
</evidence>
<dbReference type="Proteomes" id="UP000177894">
    <property type="component" value="Chromosome"/>
</dbReference>
<dbReference type="SUPFAM" id="SSF46785">
    <property type="entry name" value="Winged helix' DNA-binding domain"/>
    <property type="match status" value="1"/>
</dbReference>
<dbReference type="InterPro" id="IPR036388">
    <property type="entry name" value="WH-like_DNA-bd_sf"/>
</dbReference>
<keyword evidence="2" id="KW-0238">DNA-binding</keyword>
<dbReference type="EMBL" id="CP017603">
    <property type="protein sequence ID" value="AOY75623.1"/>
    <property type="molecule type" value="Genomic_DNA"/>
</dbReference>
<feature type="domain" description="IclR-ED" evidence="7">
    <location>
        <begin position="69"/>
        <end position="250"/>
    </location>
</feature>
<keyword evidence="1" id="KW-0805">Transcription regulation</keyword>
<evidence type="ECO:0000313" key="8">
    <source>
        <dbReference type="EMBL" id="AOY75623.1"/>
    </source>
</evidence>
<evidence type="ECO:0000256" key="4">
    <source>
        <dbReference type="ARBA" id="ARBA00058938"/>
    </source>
</evidence>
<evidence type="ECO:0000256" key="3">
    <source>
        <dbReference type="ARBA" id="ARBA00023163"/>
    </source>
</evidence>
<dbReference type="InterPro" id="IPR036390">
    <property type="entry name" value="WH_DNA-bd_sf"/>
</dbReference>
<dbReference type="PROSITE" id="PS51078">
    <property type="entry name" value="ICLR_ED"/>
    <property type="match status" value="1"/>
</dbReference>
<dbReference type="GO" id="GO:0003677">
    <property type="term" value="F:DNA binding"/>
    <property type="evidence" value="ECO:0007669"/>
    <property type="project" value="UniProtKB-KW"/>
</dbReference>
<organism evidence="9 11">
    <name type="scientific">Clostridium formicaceticum</name>
    <dbReference type="NCBI Taxonomy" id="1497"/>
    <lineage>
        <taxon>Bacteria</taxon>
        <taxon>Bacillati</taxon>
        <taxon>Bacillota</taxon>
        <taxon>Clostridia</taxon>
        <taxon>Eubacteriales</taxon>
        <taxon>Clostridiaceae</taxon>
        <taxon>Clostridium</taxon>
    </lineage>
</organism>
<evidence type="ECO:0000313" key="9">
    <source>
        <dbReference type="EMBL" id="ARE85934.1"/>
    </source>
</evidence>
<dbReference type="GO" id="GO:0045892">
    <property type="term" value="P:negative regulation of DNA-templated transcription"/>
    <property type="evidence" value="ECO:0007669"/>
    <property type="project" value="TreeGrafter"/>
</dbReference>
<keyword evidence="10" id="KW-1185">Reference proteome</keyword>
<dbReference type="InterPro" id="IPR005471">
    <property type="entry name" value="Tscrpt_reg_IclR_N"/>
</dbReference>
<reference evidence="8 10" key="1">
    <citation type="submission" date="2016-10" db="EMBL/GenBank/DDBJ databases">
        <title>Complete Genome Sequence of Acetogen Clostridium formicoaceticum ATCC 27076.</title>
        <authorList>
            <person name="Bao T."/>
            <person name="Cheng C."/>
            <person name="Zhao J."/>
            <person name="Yang S.-T."/>
            <person name="Wang J."/>
            <person name="Wang M."/>
        </authorList>
    </citation>
    <scope>NUCLEOTIDE SEQUENCE [LARGE SCALE GENOMIC DNA]</scope>
    <source>
        <strain evidence="8 10">ATCC 27076</strain>
    </source>
</reference>